<protein>
    <recommendedName>
        <fullName evidence="3">AbiEi antitoxin C-terminal domain-containing protein</fullName>
    </recommendedName>
</protein>
<dbReference type="OrthoDB" id="5118179at2"/>
<dbReference type="EMBL" id="CACSIP010000025">
    <property type="protein sequence ID" value="CAA0126536.1"/>
    <property type="molecule type" value="Genomic_DNA"/>
</dbReference>
<evidence type="ECO:0000313" key="1">
    <source>
        <dbReference type="EMBL" id="CAA0126536.1"/>
    </source>
</evidence>
<keyword evidence="2" id="KW-1185">Reference proteome</keyword>
<gene>
    <name evidence="1" type="ORF">AELLOGFF_04844</name>
</gene>
<dbReference type="Pfam" id="PF19570">
    <property type="entry name" value="DUF6088"/>
    <property type="match status" value="1"/>
</dbReference>
<reference evidence="1 2" key="1">
    <citation type="submission" date="2019-11" db="EMBL/GenBank/DDBJ databases">
        <authorList>
            <person name="Holert J."/>
        </authorList>
    </citation>
    <scope>NUCLEOTIDE SEQUENCE [LARGE SCALE GENOMIC DNA]</scope>
    <source>
        <strain evidence="1">BC8_1</strain>
    </source>
</reference>
<sequence length="199" mass="21620">MKAADITPGKAIARTPRGSFVRVCDLPGTVTAKNSAVSRAHKAGDLIAVRKGLYFKGTKTRYGMTRPSAEEIAAEVLGKTGVGPTGYSAARALGLTTQIPREPTLTVAGPVPTSLHGVKIARRNNMNRRRLRYTEIALLELLRGDWETTVDEGWPALVSTYRAGTKSRTLRPRALREVIATERSPRARKNFERLIAAAA</sequence>
<dbReference type="AlphaFoldDB" id="A0A5S9R2G6"/>
<evidence type="ECO:0000313" key="2">
    <source>
        <dbReference type="Proteomes" id="UP000430146"/>
    </source>
</evidence>
<dbReference type="RefSeq" id="WP_159232460.1">
    <property type="nucleotide sequence ID" value="NZ_CACSIP010000025.1"/>
</dbReference>
<accession>A0A5S9R2G6</accession>
<organism evidence="1 2">
    <name type="scientific">Mycolicibacterium vanbaalenii</name>
    <name type="common">Mycobacterium vanbaalenii</name>
    <dbReference type="NCBI Taxonomy" id="110539"/>
    <lineage>
        <taxon>Bacteria</taxon>
        <taxon>Bacillati</taxon>
        <taxon>Actinomycetota</taxon>
        <taxon>Actinomycetes</taxon>
        <taxon>Mycobacteriales</taxon>
        <taxon>Mycobacteriaceae</taxon>
        <taxon>Mycolicibacterium</taxon>
    </lineage>
</organism>
<name>A0A5S9R2G6_MYCVN</name>
<dbReference type="Proteomes" id="UP000430146">
    <property type="component" value="Unassembled WGS sequence"/>
</dbReference>
<proteinExistence type="predicted"/>
<evidence type="ECO:0008006" key="3">
    <source>
        <dbReference type="Google" id="ProtNLM"/>
    </source>
</evidence>
<dbReference type="InterPro" id="IPR045738">
    <property type="entry name" value="DUF6088"/>
</dbReference>